<comment type="subunit">
    <text evidence="2 11">Monomer.</text>
</comment>
<comment type="subcellular location">
    <subcellularLocation>
        <location evidence="1 11">Secreted</location>
    </subcellularLocation>
</comment>
<feature type="binding site" evidence="12">
    <location>
        <position position="139"/>
    </location>
    <ligand>
        <name>hydrogencarbonate</name>
        <dbReference type="ChEBI" id="CHEBI:17544"/>
        <label>1</label>
    </ligand>
</feature>
<feature type="signal peptide" evidence="15">
    <location>
        <begin position="1"/>
        <end position="18"/>
    </location>
</feature>
<evidence type="ECO:0000259" key="16">
    <source>
        <dbReference type="PROSITE" id="PS51408"/>
    </source>
</evidence>
<evidence type="ECO:0000256" key="5">
    <source>
        <dbReference type="ARBA" id="ARBA00022525"/>
    </source>
</evidence>
<dbReference type="PROSITE" id="PS51408">
    <property type="entry name" value="TRANSFERRIN_LIKE_4"/>
    <property type="match status" value="2"/>
</dbReference>
<accession>A0A9D3T5L8</accession>
<feature type="disulfide bond" evidence="14">
    <location>
        <begin position="407"/>
        <end position="682"/>
    </location>
</feature>
<protein>
    <recommendedName>
        <fullName evidence="11">Serotransferrin</fullName>
    </recommendedName>
</protein>
<feature type="domain" description="Transferrin-like" evidence="16">
    <location>
        <begin position="342"/>
        <end position="671"/>
    </location>
</feature>
<evidence type="ECO:0000256" key="12">
    <source>
        <dbReference type="PIRSR" id="PIRSR002549-2"/>
    </source>
</evidence>
<evidence type="ECO:0000256" key="3">
    <source>
        <dbReference type="ARBA" id="ARBA00022448"/>
    </source>
</evidence>
<feature type="binding site" evidence="12">
    <location>
        <position position="132"/>
    </location>
    <ligand>
        <name>hydrogencarbonate</name>
        <dbReference type="ChEBI" id="CHEBI:17544"/>
        <label>1</label>
    </ligand>
</feature>
<feature type="disulfide bond" evidence="14">
    <location>
        <begin position="31"/>
        <end position="62"/>
    </location>
</feature>
<feature type="disulfide bond" evidence="14">
    <location>
        <begin position="499"/>
        <end position="513"/>
    </location>
</feature>
<feature type="binding site" evidence="12">
    <location>
        <position position="460"/>
    </location>
    <ligand>
        <name>hydrogencarbonate</name>
        <dbReference type="ChEBI" id="CHEBI:17544"/>
        <label>1</label>
    </ligand>
</feature>
<evidence type="ECO:0000313" key="18">
    <source>
        <dbReference type="Proteomes" id="UP001046870"/>
    </source>
</evidence>
<dbReference type="PROSITE" id="PS00206">
    <property type="entry name" value="TRANSFERRIN_LIKE_2"/>
    <property type="match status" value="2"/>
</dbReference>
<proteinExistence type="inferred from homology"/>
<evidence type="ECO:0000256" key="13">
    <source>
        <dbReference type="PIRSR" id="PIRSR002549-3"/>
    </source>
</evidence>
<feature type="binding site" evidence="13">
    <location>
        <position position="204"/>
    </location>
    <ligand>
        <name>Fe(3+)</name>
        <dbReference type="ChEBI" id="CHEBI:29034"/>
        <label>1</label>
    </ligand>
</feature>
<gene>
    <name evidence="17" type="ORF">MATL_G00119690</name>
</gene>
<feature type="binding site" evidence="12">
    <location>
        <position position="136"/>
    </location>
    <ligand>
        <name>hydrogencarbonate</name>
        <dbReference type="ChEBI" id="CHEBI:17544"/>
        <label>1</label>
    </ligand>
</feature>
<feature type="binding site" evidence="12">
    <location>
        <position position="456"/>
    </location>
    <ligand>
        <name>hydrogencarbonate</name>
        <dbReference type="ChEBI" id="CHEBI:17544"/>
        <label>1</label>
    </ligand>
</feature>
<feature type="chain" id="PRO_5039060614" description="Serotransferrin" evidence="15">
    <location>
        <begin position="19"/>
        <end position="691"/>
    </location>
</feature>
<evidence type="ECO:0000313" key="17">
    <source>
        <dbReference type="EMBL" id="KAG7470985.1"/>
    </source>
</evidence>
<keyword evidence="5 11" id="KW-0964">Secreted</keyword>
<feature type="binding site" evidence="13">
    <location>
        <position position="594"/>
    </location>
    <ligand>
        <name>Fe(3+)</name>
        <dbReference type="ChEBI" id="CHEBI:29034"/>
        <label>1</label>
    </ligand>
</feature>
<dbReference type="EMBL" id="JAFDVH010000009">
    <property type="protein sequence ID" value="KAG7470985.1"/>
    <property type="molecule type" value="Genomic_DNA"/>
</dbReference>
<keyword evidence="3 11" id="KW-0813">Transport</keyword>
<evidence type="ECO:0000256" key="10">
    <source>
        <dbReference type="ARBA" id="ARBA00023157"/>
    </source>
</evidence>
<feature type="disulfide bond" evidence="14">
    <location>
        <begin position="478"/>
        <end position="672"/>
    </location>
</feature>
<dbReference type="GO" id="GO:0019731">
    <property type="term" value="P:antibacterial humoral response"/>
    <property type="evidence" value="ECO:0007669"/>
    <property type="project" value="TreeGrafter"/>
</dbReference>
<evidence type="ECO:0000256" key="1">
    <source>
        <dbReference type="ARBA" id="ARBA00004613"/>
    </source>
</evidence>
<keyword evidence="9 11" id="KW-0406">Ion transport</keyword>
<feature type="disulfide bond" evidence="14">
    <location>
        <begin position="186"/>
        <end position="193"/>
    </location>
</feature>
<dbReference type="SMART" id="SM00094">
    <property type="entry name" value="TR_FER"/>
    <property type="match status" value="2"/>
</dbReference>
<feature type="disulfide bond" evidence="14">
    <location>
        <begin position="41"/>
        <end position="53"/>
    </location>
</feature>
<feature type="disulfide bond" evidence="14">
    <location>
        <begin position="345"/>
        <end position="382"/>
    </location>
</feature>
<dbReference type="PRINTS" id="PR00422">
    <property type="entry name" value="TRANSFERRIN"/>
</dbReference>
<feature type="disulfide bond" evidence="14">
    <location>
        <begin position="454"/>
        <end position="530"/>
    </location>
</feature>
<evidence type="ECO:0000256" key="15">
    <source>
        <dbReference type="SAM" id="SignalP"/>
    </source>
</evidence>
<feature type="binding site" evidence="13">
    <location>
        <position position="107"/>
    </location>
    <ligand>
        <name>Fe(3+)</name>
        <dbReference type="ChEBI" id="CHEBI:29034"/>
        <label>1</label>
    </ligand>
</feature>
<dbReference type="AlphaFoldDB" id="A0A9D3T5L8"/>
<dbReference type="GO" id="GO:0046872">
    <property type="term" value="F:metal ion binding"/>
    <property type="evidence" value="ECO:0007669"/>
    <property type="project" value="UniProtKB-KW"/>
</dbReference>
<keyword evidence="10 14" id="KW-1015">Disulfide bond</keyword>
<feature type="disulfide bond" evidence="14">
    <location>
        <begin position="238"/>
        <end position="252"/>
    </location>
</feature>
<evidence type="ECO:0000256" key="7">
    <source>
        <dbReference type="ARBA" id="ARBA00022737"/>
    </source>
</evidence>
<dbReference type="InterPro" id="IPR018195">
    <property type="entry name" value="Transferrin_Fe_BS"/>
</dbReference>
<evidence type="ECO:0000256" key="11">
    <source>
        <dbReference type="PIRNR" id="PIRNR002549"/>
    </source>
</evidence>
<feature type="binding site" evidence="13">
    <location>
        <position position="77"/>
    </location>
    <ligand>
        <name>Fe(3+)</name>
        <dbReference type="ChEBI" id="CHEBI:29034"/>
        <label>1</label>
    </ligand>
</feature>
<evidence type="ECO:0000256" key="4">
    <source>
        <dbReference type="ARBA" id="ARBA00022496"/>
    </source>
</evidence>
<dbReference type="PANTHER" id="PTHR11485">
    <property type="entry name" value="TRANSFERRIN"/>
    <property type="match status" value="1"/>
</dbReference>
<keyword evidence="8 11" id="KW-0408">Iron</keyword>
<dbReference type="PROSITE" id="PS00205">
    <property type="entry name" value="TRANSFERRIN_LIKE_1"/>
    <property type="match status" value="1"/>
</dbReference>
<comment type="caution">
    <text evidence="17">The sequence shown here is derived from an EMBL/GenBank/DDBJ whole genome shotgun (WGS) entry which is preliminary data.</text>
</comment>
<evidence type="ECO:0000256" key="2">
    <source>
        <dbReference type="ARBA" id="ARBA00011245"/>
    </source>
</evidence>
<evidence type="ECO:0000256" key="6">
    <source>
        <dbReference type="ARBA" id="ARBA00022723"/>
    </source>
</evidence>
<dbReference type="Pfam" id="PF00405">
    <property type="entry name" value="Transferrin"/>
    <property type="match status" value="2"/>
</dbReference>
<feature type="domain" description="Transferrin-like" evidence="16">
    <location>
        <begin position="28"/>
        <end position="333"/>
    </location>
</feature>
<dbReference type="GO" id="GO:0005886">
    <property type="term" value="C:plasma membrane"/>
    <property type="evidence" value="ECO:0007669"/>
    <property type="project" value="TreeGrafter"/>
</dbReference>
<feature type="binding site" evidence="12">
    <location>
        <position position="463"/>
    </location>
    <ligand>
        <name>hydrogencarbonate</name>
        <dbReference type="ChEBI" id="CHEBI:17544"/>
        <label>1</label>
    </ligand>
</feature>
<feature type="binding site" evidence="12">
    <location>
        <position position="462"/>
    </location>
    <ligand>
        <name>hydrogencarbonate</name>
        <dbReference type="ChEBI" id="CHEBI:17544"/>
        <label>1</label>
    </ligand>
</feature>
<keyword evidence="6 11" id="KW-0479">Metal-binding</keyword>
<dbReference type="GO" id="GO:0005769">
    <property type="term" value="C:early endosome"/>
    <property type="evidence" value="ECO:0007669"/>
    <property type="project" value="TreeGrafter"/>
</dbReference>
<comment type="similarity">
    <text evidence="11">Belongs to the transferrin family.</text>
</comment>
<feature type="binding site" evidence="13">
    <location>
        <position position="524"/>
    </location>
    <ligand>
        <name>Fe(3+)</name>
        <dbReference type="ChEBI" id="CHEBI:29034"/>
        <label>2</label>
    </ligand>
</feature>
<keyword evidence="4 11" id="KW-0410">Iron transport</keyword>
<keyword evidence="7" id="KW-0677">Repeat</keyword>
<reference evidence="17" key="1">
    <citation type="submission" date="2021-01" db="EMBL/GenBank/DDBJ databases">
        <authorList>
            <person name="Zahm M."/>
            <person name="Roques C."/>
            <person name="Cabau C."/>
            <person name="Klopp C."/>
            <person name="Donnadieu C."/>
            <person name="Jouanno E."/>
            <person name="Lampietro C."/>
            <person name="Louis A."/>
            <person name="Herpin A."/>
            <person name="Echchiki A."/>
            <person name="Berthelot C."/>
            <person name="Parey E."/>
            <person name="Roest-Crollius H."/>
            <person name="Braasch I."/>
            <person name="Postlethwait J."/>
            <person name="Bobe J."/>
            <person name="Montfort J."/>
            <person name="Bouchez O."/>
            <person name="Begum T."/>
            <person name="Mejri S."/>
            <person name="Adams A."/>
            <person name="Chen W.-J."/>
            <person name="Guiguen Y."/>
        </authorList>
    </citation>
    <scope>NUCLEOTIDE SEQUENCE</scope>
    <source>
        <strain evidence="17">YG-15Mar2019-1</strain>
        <tissue evidence="17">Brain</tissue>
    </source>
</reference>
<evidence type="ECO:0000256" key="9">
    <source>
        <dbReference type="ARBA" id="ARBA00023065"/>
    </source>
</evidence>
<name>A0A9D3T5L8_MEGAT</name>
<keyword evidence="15" id="KW-0732">Signal</keyword>
<feature type="binding site" evidence="13">
    <location>
        <position position="260"/>
    </location>
    <ligand>
        <name>Fe(3+)</name>
        <dbReference type="ChEBI" id="CHEBI:29034"/>
        <label>1</label>
    </ligand>
</feature>
<comment type="function">
    <text evidence="11">Transferrins are iron binding transport proteins which bind Fe(3+) ion in association with the binding of an anion, usually bicarbonate.</text>
</comment>
<feature type="disulfide bond" evidence="14">
    <location>
        <begin position="355"/>
        <end position="373"/>
    </location>
</feature>
<dbReference type="Proteomes" id="UP001046870">
    <property type="component" value="Chromosome 9"/>
</dbReference>
<feature type="binding site" evidence="12">
    <location>
        <position position="138"/>
    </location>
    <ligand>
        <name>hydrogencarbonate</name>
        <dbReference type="ChEBI" id="CHEBI:17544"/>
        <label>1</label>
    </ligand>
</feature>
<dbReference type="GO" id="GO:0055037">
    <property type="term" value="C:recycling endosome"/>
    <property type="evidence" value="ECO:0007669"/>
    <property type="project" value="TreeGrafter"/>
</dbReference>
<keyword evidence="18" id="KW-1185">Reference proteome</keyword>
<feature type="disulfide bond" evidence="14">
    <location>
        <begin position="570"/>
        <end position="586"/>
    </location>
</feature>
<dbReference type="GO" id="GO:0005615">
    <property type="term" value="C:extracellular space"/>
    <property type="evidence" value="ECO:0007669"/>
    <property type="project" value="InterPro"/>
</dbReference>
<organism evidence="17 18">
    <name type="scientific">Megalops atlanticus</name>
    <name type="common">Tarpon</name>
    <name type="synonym">Clupea gigantea</name>
    <dbReference type="NCBI Taxonomy" id="7932"/>
    <lineage>
        <taxon>Eukaryota</taxon>
        <taxon>Metazoa</taxon>
        <taxon>Chordata</taxon>
        <taxon>Craniata</taxon>
        <taxon>Vertebrata</taxon>
        <taxon>Euteleostomi</taxon>
        <taxon>Actinopterygii</taxon>
        <taxon>Neopterygii</taxon>
        <taxon>Teleostei</taxon>
        <taxon>Elopiformes</taxon>
        <taxon>Megalopidae</taxon>
        <taxon>Megalops</taxon>
    </lineage>
</organism>
<dbReference type="SUPFAM" id="SSF53850">
    <property type="entry name" value="Periplasmic binding protein-like II"/>
    <property type="match status" value="2"/>
</dbReference>
<dbReference type="FunFam" id="3.40.190.10:FF:000095">
    <property type="entry name" value="Lactotransferrin"/>
    <property type="match status" value="2"/>
</dbReference>
<dbReference type="InterPro" id="IPR016357">
    <property type="entry name" value="Transferrin"/>
</dbReference>
<dbReference type="GO" id="GO:0006826">
    <property type="term" value="P:iron ion transport"/>
    <property type="evidence" value="ECO:0007669"/>
    <property type="project" value="UniProtKB-KW"/>
</dbReference>
<dbReference type="PANTHER" id="PTHR11485:SF31">
    <property type="entry name" value="SEROTRANSFERRIN"/>
    <property type="match status" value="1"/>
</dbReference>
<evidence type="ECO:0000256" key="14">
    <source>
        <dbReference type="PIRSR" id="PIRSR002549-4"/>
    </source>
</evidence>
<feature type="binding site" evidence="13">
    <location>
        <position position="431"/>
    </location>
    <ligand>
        <name>Fe(3+)</name>
        <dbReference type="ChEBI" id="CHEBI:29034"/>
        <label>1</label>
    </ligand>
</feature>
<feature type="disulfide bond" evidence="14">
    <location>
        <begin position="130"/>
        <end position="210"/>
    </location>
</feature>
<dbReference type="InterPro" id="IPR001156">
    <property type="entry name" value="Transferrin-like_dom"/>
</dbReference>
<feature type="disulfide bond" evidence="14">
    <location>
        <begin position="175"/>
        <end position="189"/>
    </location>
</feature>
<evidence type="ECO:0000256" key="8">
    <source>
        <dbReference type="ARBA" id="ARBA00023004"/>
    </source>
</evidence>
<dbReference type="Gene3D" id="3.40.190.10">
    <property type="entry name" value="Periplasmic binding protein-like II"/>
    <property type="match status" value="4"/>
</dbReference>
<dbReference type="PIRSF" id="PIRSF002549">
    <property type="entry name" value="Transferrin"/>
    <property type="match status" value="1"/>
</dbReference>
<sequence length="691" mass="73460">MNALLGSLLLGCLVLVLPATSTQHDTHVRWCTTSAAEKKKCDDLAAVVTQITCVQKEGSEACINAIKANKADAVTLDGGDIYKAGLPNNDLHPIIAEEYGQDSDTCYYAVAVAKQDSGFGFHELSGKKSCHTGVGKSAGWNIPIGTLVAQGEIQWNGTDGESIEEAVSKFFSASCAPGGTQFPTLCELCLGSCSPTQDEPYYNYDGAFRCLKDGAGDVAFVKHTTVPATEKAGYELLCRNGSRGRVDDYATCHLARVPAHAVVSRKDPHLASAIWDSLQEAVEKFPLFSSEGYSSKNLLFKDSAVGLVQLPTTTDSFLYLGAEYMSTIRSLQPGPAGLSRAVRWCAVGHAEAQKCNQWSVSSMDETGVAKIKCTYGANVDQCIRKIMHDGADAMAMDGGDVYSAGTCGLVPAMAEQYDAEKCATGEGAASYYAVAVVRRGSGLSWSGLRGKKSCHTGLGRTAGWNVPMGLIHKDTSECDFSKFFNQSCAPGAEPGSSLCALCAGNGVGGEHKCQDSADELYFGYAGAFRCLVEGGGDVAFVKHTTVLENTNGNGAPWAATLGSADFELLCPSGPTSTAPVSDYLTCHLAKVPAHAVMTRPESRARVVTVLNQQQARFGSSGTDTFRMFQSEGGKNLLFKDSTQCLQEVPADQDFQDFLGAEYFDSVTSLRRCGSTSDLEQACTFHTCQQRA</sequence>
<feature type="binding site" evidence="13">
    <location>
        <position position="397"/>
    </location>
    <ligand>
        <name>Fe(3+)</name>
        <dbReference type="ChEBI" id="CHEBI:29034"/>
        <label>1</label>
    </ligand>
</feature>
<dbReference type="OrthoDB" id="9981115at2759"/>
<feature type="disulfide bond" evidence="14">
    <location>
        <begin position="488"/>
        <end position="502"/>
    </location>
</feature>